<dbReference type="RefSeq" id="WP_127699357.1">
    <property type="nucleotide sequence ID" value="NZ_SACS01000012.1"/>
</dbReference>
<gene>
    <name evidence="1" type="ORF">EOE67_12180</name>
</gene>
<protein>
    <submittedName>
        <fullName evidence="1">Uncharacterized protein</fullName>
    </submittedName>
</protein>
<keyword evidence="2" id="KW-1185">Reference proteome</keyword>
<reference evidence="1 2" key="1">
    <citation type="submission" date="2019-01" db="EMBL/GenBank/DDBJ databases">
        <authorList>
            <person name="Chen W.-M."/>
        </authorList>
    </citation>
    <scope>NUCLEOTIDE SEQUENCE [LARGE SCALE GENOMIC DNA]</scope>
    <source>
        <strain evidence="1 2">KYPC3</strain>
    </source>
</reference>
<comment type="caution">
    <text evidence="1">The sequence shown here is derived from an EMBL/GenBank/DDBJ whole genome shotgun (WGS) entry which is preliminary data.</text>
</comment>
<dbReference type="EMBL" id="SACS01000012">
    <property type="protein sequence ID" value="RVU37061.1"/>
    <property type="molecule type" value="Genomic_DNA"/>
</dbReference>
<dbReference type="AlphaFoldDB" id="A0A437QRC2"/>
<sequence length="272" mass="29717">MPWQLLFAFPETAATPASADSAVNTAQNSAALNAEPTDELSSLAINDGSLVLGAKGEYPSNPVQTFANSKVMVKTGKQNQRLVSSSLQQLSGQQHYAAMAVNQGPQSSHKLSVYSPWGLIATGYLSYEAQDNTTQTAASRLVTNNLLATSTLQQVGQSAEATFNFNAPSRLTVTADWAATAEPFQPLDPVEEQTQLLSTHVMEDWLSPLLAEHLMVLPDADQKERLYYRNFNAQDPEQALKQVLQLWQPVNLRHMDLYINGRFSEQGAAYAS</sequence>
<name>A0A437QRC2_9GAMM</name>
<proteinExistence type="predicted"/>
<evidence type="ECO:0000313" key="1">
    <source>
        <dbReference type="EMBL" id="RVU37061.1"/>
    </source>
</evidence>
<dbReference type="Proteomes" id="UP000283077">
    <property type="component" value="Unassembled WGS sequence"/>
</dbReference>
<evidence type="ECO:0000313" key="2">
    <source>
        <dbReference type="Proteomes" id="UP000283077"/>
    </source>
</evidence>
<organism evidence="1 2">
    <name type="scientific">Rheinheimera riviphila</name>
    <dbReference type="NCBI Taxonomy" id="1834037"/>
    <lineage>
        <taxon>Bacteria</taxon>
        <taxon>Pseudomonadati</taxon>
        <taxon>Pseudomonadota</taxon>
        <taxon>Gammaproteobacteria</taxon>
        <taxon>Chromatiales</taxon>
        <taxon>Chromatiaceae</taxon>
        <taxon>Rheinheimera</taxon>
    </lineage>
</organism>
<accession>A0A437QRC2</accession>